<gene>
    <name evidence="2" type="ORF">EURHEDRAFT_411023</name>
</gene>
<name>A0A017SJN5_ASPRC</name>
<protein>
    <submittedName>
        <fullName evidence="2">Uncharacterized protein</fullName>
    </submittedName>
</protein>
<dbReference type="HOGENOM" id="CLU_3086835_0_0_1"/>
<keyword evidence="1" id="KW-0812">Transmembrane</keyword>
<evidence type="ECO:0000256" key="1">
    <source>
        <dbReference type="SAM" id="Phobius"/>
    </source>
</evidence>
<reference evidence="3" key="1">
    <citation type="journal article" date="2014" name="Nat. Commun.">
        <title>Genomic adaptations of the halophilic Dead Sea filamentous fungus Eurotium rubrum.</title>
        <authorList>
            <person name="Kis-Papo T."/>
            <person name="Weig A.R."/>
            <person name="Riley R."/>
            <person name="Persoh D."/>
            <person name="Salamov A."/>
            <person name="Sun H."/>
            <person name="Lipzen A."/>
            <person name="Wasser S.P."/>
            <person name="Rambold G."/>
            <person name="Grigoriev I.V."/>
            <person name="Nevo E."/>
        </authorList>
    </citation>
    <scope>NUCLEOTIDE SEQUENCE [LARGE SCALE GENOMIC DNA]</scope>
    <source>
        <strain evidence="3">CBS 135680</strain>
    </source>
</reference>
<proteinExistence type="predicted"/>
<dbReference type="Proteomes" id="UP000019804">
    <property type="component" value="Unassembled WGS sequence"/>
</dbReference>
<dbReference type="AlphaFoldDB" id="A0A017SJN5"/>
<sequence>MVIVSNHIDKSTFMILWISFLSADLGMPITCIAAWDYHSINYHCMGVNSMSI</sequence>
<feature type="transmembrane region" description="Helical" evidence="1">
    <location>
        <begin position="12"/>
        <end position="35"/>
    </location>
</feature>
<dbReference type="EMBL" id="KK088418">
    <property type="protein sequence ID" value="EYE96515.1"/>
    <property type="molecule type" value="Genomic_DNA"/>
</dbReference>
<accession>A0A017SJN5</accession>
<keyword evidence="1" id="KW-0472">Membrane</keyword>
<keyword evidence="1" id="KW-1133">Transmembrane helix</keyword>
<dbReference type="GeneID" id="63696628"/>
<organism evidence="2 3">
    <name type="scientific">Aspergillus ruber (strain CBS 135680)</name>
    <dbReference type="NCBI Taxonomy" id="1388766"/>
    <lineage>
        <taxon>Eukaryota</taxon>
        <taxon>Fungi</taxon>
        <taxon>Dikarya</taxon>
        <taxon>Ascomycota</taxon>
        <taxon>Pezizomycotina</taxon>
        <taxon>Eurotiomycetes</taxon>
        <taxon>Eurotiomycetidae</taxon>
        <taxon>Eurotiales</taxon>
        <taxon>Aspergillaceae</taxon>
        <taxon>Aspergillus</taxon>
        <taxon>Aspergillus subgen. Aspergillus</taxon>
    </lineage>
</organism>
<keyword evidence="3" id="KW-1185">Reference proteome</keyword>
<evidence type="ECO:0000313" key="3">
    <source>
        <dbReference type="Proteomes" id="UP000019804"/>
    </source>
</evidence>
<evidence type="ECO:0000313" key="2">
    <source>
        <dbReference type="EMBL" id="EYE96515.1"/>
    </source>
</evidence>
<dbReference type="RefSeq" id="XP_040640203.1">
    <property type="nucleotide sequence ID" value="XM_040781504.1"/>
</dbReference>